<dbReference type="Proteomes" id="UP000286270">
    <property type="component" value="Unassembled WGS sequence"/>
</dbReference>
<evidence type="ECO:0000313" key="6">
    <source>
        <dbReference type="EMBL" id="RGV56563.1"/>
    </source>
</evidence>
<reference evidence="6 7" key="1">
    <citation type="submission" date="2018-08" db="EMBL/GenBank/DDBJ databases">
        <title>A genome reference for cultivated species of the human gut microbiota.</title>
        <authorList>
            <person name="Zou Y."/>
            <person name="Xue W."/>
            <person name="Luo G."/>
        </authorList>
    </citation>
    <scope>NUCLEOTIDE SEQUENCE [LARGE SCALE GENOMIC DNA]</scope>
    <source>
        <strain evidence="6 7">AF14-26</strain>
    </source>
</reference>
<proteinExistence type="predicted"/>
<gene>
    <name evidence="6" type="ORF">DWW08_06165</name>
</gene>
<dbReference type="PANTHER" id="PTHR30404:SF0">
    <property type="entry name" value="N-ACETYLMURAMOYL-L-ALANINE AMIDASE AMIC"/>
    <property type="match status" value="1"/>
</dbReference>
<dbReference type="PANTHER" id="PTHR30404">
    <property type="entry name" value="N-ACETYLMURAMOYL-L-ALANINE AMIDASE"/>
    <property type="match status" value="1"/>
</dbReference>
<dbReference type="SMART" id="SM00646">
    <property type="entry name" value="Ami_3"/>
    <property type="match status" value="1"/>
</dbReference>
<keyword evidence="3" id="KW-0378">Hydrolase</keyword>
<evidence type="ECO:0000259" key="5">
    <source>
        <dbReference type="SMART" id="SM00646"/>
    </source>
</evidence>
<dbReference type="RefSeq" id="WP_122142070.1">
    <property type="nucleotide sequence ID" value="NZ_JAFKPL010000046.1"/>
</dbReference>
<evidence type="ECO:0000256" key="2">
    <source>
        <dbReference type="ARBA" id="ARBA00011901"/>
    </source>
</evidence>
<comment type="catalytic activity">
    <reaction evidence="1">
        <text>Hydrolyzes the link between N-acetylmuramoyl residues and L-amino acid residues in certain cell-wall glycopeptides.</text>
        <dbReference type="EC" id="3.5.1.28"/>
    </reaction>
</comment>
<comment type="caution">
    <text evidence="6">The sequence shown here is derived from an EMBL/GenBank/DDBJ whole genome shotgun (WGS) entry which is preliminary data.</text>
</comment>
<evidence type="ECO:0000256" key="1">
    <source>
        <dbReference type="ARBA" id="ARBA00001561"/>
    </source>
</evidence>
<dbReference type="InterPro" id="IPR002508">
    <property type="entry name" value="MurNAc-LAA_cat"/>
</dbReference>
<evidence type="ECO:0000313" key="7">
    <source>
        <dbReference type="Proteomes" id="UP000286270"/>
    </source>
</evidence>
<dbReference type="GO" id="GO:0008745">
    <property type="term" value="F:N-acetylmuramoyl-L-alanine amidase activity"/>
    <property type="evidence" value="ECO:0007669"/>
    <property type="project" value="UniProtKB-EC"/>
</dbReference>
<dbReference type="Pfam" id="PF01520">
    <property type="entry name" value="Amidase_3"/>
    <property type="match status" value="1"/>
</dbReference>
<dbReference type="AlphaFoldDB" id="A0A412YGM0"/>
<dbReference type="CDD" id="cd02696">
    <property type="entry name" value="MurNAc-LAA"/>
    <property type="match status" value="1"/>
</dbReference>
<dbReference type="EC" id="3.5.1.28" evidence="2"/>
<organism evidence="6 7">
    <name type="scientific">Bacteroides fragilis</name>
    <dbReference type="NCBI Taxonomy" id="817"/>
    <lineage>
        <taxon>Bacteria</taxon>
        <taxon>Pseudomonadati</taxon>
        <taxon>Bacteroidota</taxon>
        <taxon>Bacteroidia</taxon>
        <taxon>Bacteroidales</taxon>
        <taxon>Bacteroidaceae</taxon>
        <taxon>Bacteroides</taxon>
    </lineage>
</organism>
<name>A0A412YGM0_BACFG</name>
<protein>
    <recommendedName>
        <fullName evidence="2">N-acetylmuramoyl-L-alanine amidase</fullName>
        <ecNumber evidence="2">3.5.1.28</ecNumber>
    </recommendedName>
</protein>
<accession>A0A412YGM0</accession>
<dbReference type="InterPro" id="IPR050695">
    <property type="entry name" value="N-acetylmuramoyl_amidase_3"/>
</dbReference>
<feature type="domain" description="MurNAc-LAA" evidence="5">
    <location>
        <begin position="75"/>
        <end position="188"/>
    </location>
</feature>
<dbReference type="GO" id="GO:0030288">
    <property type="term" value="C:outer membrane-bounded periplasmic space"/>
    <property type="evidence" value="ECO:0007669"/>
    <property type="project" value="TreeGrafter"/>
</dbReference>
<dbReference type="Gene3D" id="3.40.630.40">
    <property type="entry name" value="Zn-dependent exopeptidases"/>
    <property type="match status" value="1"/>
</dbReference>
<evidence type="ECO:0000256" key="3">
    <source>
        <dbReference type="ARBA" id="ARBA00022801"/>
    </source>
</evidence>
<dbReference type="SUPFAM" id="SSF53187">
    <property type="entry name" value="Zn-dependent exopeptidases"/>
    <property type="match status" value="1"/>
</dbReference>
<sequence length="194" mass="21874">MKILIDNGHGENTPGKHSPDGRLQEWAYTREIADIVVFGLRKHGIDAERIVKENIDVPLSERCNRANNIYRETRKNAILVSIHCNAAGNGSQWMNARGWEAWTSVGQTKADALAEHLYKAAEETGLKTRKDMTDGDVDKEGHLYILKHTKCPAVLTENFFQDNKEDVEYLLSSEGKRTVANIHVEGIINYLNSK</sequence>
<feature type="region of interest" description="Disordered" evidence="4">
    <location>
        <begin position="1"/>
        <end position="21"/>
    </location>
</feature>
<dbReference type="EMBL" id="QRZH01000004">
    <property type="protein sequence ID" value="RGV56563.1"/>
    <property type="molecule type" value="Genomic_DNA"/>
</dbReference>
<evidence type="ECO:0000256" key="4">
    <source>
        <dbReference type="SAM" id="MobiDB-lite"/>
    </source>
</evidence>
<dbReference type="GO" id="GO:0009253">
    <property type="term" value="P:peptidoglycan catabolic process"/>
    <property type="evidence" value="ECO:0007669"/>
    <property type="project" value="InterPro"/>
</dbReference>